<dbReference type="InterPro" id="IPR043001">
    <property type="entry name" value="IP5_2-K_N_lobe"/>
</dbReference>
<evidence type="ECO:0000256" key="3">
    <source>
        <dbReference type="ARBA" id="ARBA00022679"/>
    </source>
</evidence>
<evidence type="ECO:0000256" key="7">
    <source>
        <dbReference type="RuleBase" id="RU364126"/>
    </source>
</evidence>
<dbReference type="AlphaFoldDB" id="A0AAV2Q277"/>
<organism evidence="8 9">
    <name type="scientific">Meganyctiphanes norvegica</name>
    <name type="common">Northern krill</name>
    <name type="synonym">Thysanopoda norvegica</name>
    <dbReference type="NCBI Taxonomy" id="48144"/>
    <lineage>
        <taxon>Eukaryota</taxon>
        <taxon>Metazoa</taxon>
        <taxon>Ecdysozoa</taxon>
        <taxon>Arthropoda</taxon>
        <taxon>Crustacea</taxon>
        <taxon>Multicrustacea</taxon>
        <taxon>Malacostraca</taxon>
        <taxon>Eumalacostraca</taxon>
        <taxon>Eucarida</taxon>
        <taxon>Euphausiacea</taxon>
        <taxon>Euphausiidae</taxon>
        <taxon>Meganyctiphanes</taxon>
    </lineage>
</organism>
<dbReference type="GO" id="GO:0035299">
    <property type="term" value="F:inositol-1,3,4,5,6-pentakisphosphate 2-kinase activity"/>
    <property type="evidence" value="ECO:0007669"/>
    <property type="project" value="UniProtKB-EC"/>
</dbReference>
<keyword evidence="4 7" id="KW-0547">Nucleotide-binding</keyword>
<proteinExistence type="inferred from homology"/>
<name>A0AAV2Q277_MEGNR</name>
<dbReference type="InterPro" id="IPR009286">
    <property type="entry name" value="Ins_P5_2-kin"/>
</dbReference>
<dbReference type="Proteomes" id="UP001497623">
    <property type="component" value="Unassembled WGS sequence"/>
</dbReference>
<dbReference type="PANTHER" id="PTHR14456">
    <property type="entry name" value="INOSITOL POLYPHOSPHATE KINASE 1"/>
    <property type="match status" value="1"/>
</dbReference>
<evidence type="ECO:0000256" key="6">
    <source>
        <dbReference type="ARBA" id="ARBA00022840"/>
    </source>
</evidence>
<comment type="catalytic activity">
    <reaction evidence="7">
        <text>1D-myo-inositol 1,3,4,5,6-pentakisphosphate + ATP = 1D-myo-inositol hexakisphosphate + ADP + H(+)</text>
        <dbReference type="Rhea" id="RHEA:20313"/>
        <dbReference type="ChEBI" id="CHEBI:15378"/>
        <dbReference type="ChEBI" id="CHEBI:30616"/>
        <dbReference type="ChEBI" id="CHEBI:57733"/>
        <dbReference type="ChEBI" id="CHEBI:58130"/>
        <dbReference type="ChEBI" id="CHEBI:456216"/>
        <dbReference type="EC" id="2.7.1.158"/>
    </reaction>
</comment>
<sequence length="304" mass="34676">MDIPISDLTADDLSFRGEGEEHIVLRIKNSLNVIRLRKIKVGSSMLMTELIERAQRDIIFLCKVARPAYGPLITDHASLVRLSSATVQELHEKIKHHRKGMRMHKEINNYGIGCLCPDAALHYIQRTTSLVENQNGSYTSKTEEQSMEKNSFILANENAMKPHREKQSPYIQEISLTPFSNSRTENLTGCTEKNSSYMNADLLCIEIKPKSGIIDFSVPNNSFCKFCIKNFLKVEKGNETTRSLYCPLDLFSGKKNLMQKAVDGLFITPQNNLNVFKWGPNIETSLQTGHNFSPRWQKVKCQYR</sequence>
<accession>A0AAV2Q277</accession>
<keyword evidence="9" id="KW-1185">Reference proteome</keyword>
<keyword evidence="3 7" id="KW-0808">Transferase</keyword>
<dbReference type="Pfam" id="PF06090">
    <property type="entry name" value="Ins_P5_2-kin"/>
    <property type="match status" value="1"/>
</dbReference>
<comment type="caution">
    <text evidence="8">The sequence shown here is derived from an EMBL/GenBank/DDBJ whole genome shotgun (WGS) entry which is preliminary data.</text>
</comment>
<evidence type="ECO:0000313" key="8">
    <source>
        <dbReference type="EMBL" id="CAL4067017.1"/>
    </source>
</evidence>
<evidence type="ECO:0000256" key="4">
    <source>
        <dbReference type="ARBA" id="ARBA00022741"/>
    </source>
</evidence>
<keyword evidence="5 7" id="KW-0418">Kinase</keyword>
<dbReference type="GO" id="GO:0005524">
    <property type="term" value="F:ATP binding"/>
    <property type="evidence" value="ECO:0007669"/>
    <property type="project" value="UniProtKB-KW"/>
</dbReference>
<dbReference type="PANTHER" id="PTHR14456:SF2">
    <property type="entry name" value="INOSITOL-PENTAKISPHOSPHATE 2-KINASE"/>
    <property type="match status" value="1"/>
</dbReference>
<evidence type="ECO:0000256" key="5">
    <source>
        <dbReference type="ARBA" id="ARBA00022777"/>
    </source>
</evidence>
<dbReference type="Gene3D" id="3.30.200.110">
    <property type="entry name" value="Inositol-pentakisphosphate 2-kinase, N-lobe"/>
    <property type="match status" value="1"/>
</dbReference>
<dbReference type="EC" id="2.7.1.158" evidence="2 7"/>
<keyword evidence="6 7" id="KW-0067">ATP-binding</keyword>
<gene>
    <name evidence="8" type="ORF">MNOR_LOCUS6103</name>
</gene>
<protein>
    <recommendedName>
        <fullName evidence="2 7">Inositol-pentakisphosphate 2-kinase</fullName>
        <ecNumber evidence="2 7">2.7.1.158</ecNumber>
    </recommendedName>
</protein>
<evidence type="ECO:0000256" key="1">
    <source>
        <dbReference type="ARBA" id="ARBA00007229"/>
    </source>
</evidence>
<dbReference type="GO" id="GO:0032958">
    <property type="term" value="P:inositol phosphate biosynthetic process"/>
    <property type="evidence" value="ECO:0007669"/>
    <property type="project" value="TreeGrafter"/>
</dbReference>
<evidence type="ECO:0000256" key="2">
    <source>
        <dbReference type="ARBA" id="ARBA00012023"/>
    </source>
</evidence>
<reference evidence="8 9" key="1">
    <citation type="submission" date="2024-05" db="EMBL/GenBank/DDBJ databases">
        <authorList>
            <person name="Wallberg A."/>
        </authorList>
    </citation>
    <scope>NUCLEOTIDE SEQUENCE [LARGE SCALE GENOMIC DNA]</scope>
</reference>
<comment type="function">
    <text evidence="7">Phosphorylates Ins(1,3,4,5,6)P5 at position 2 to form Ins(1,2,3,4,5,6)P6 (InsP6 or phytate).</text>
</comment>
<dbReference type="EMBL" id="CAXKWB010002459">
    <property type="protein sequence ID" value="CAL4067017.1"/>
    <property type="molecule type" value="Genomic_DNA"/>
</dbReference>
<comment type="domain">
    <text evidence="7">The EXKPK motif is conserved in inositol-pentakisphosphate 2-kinases of both family 1 and 2.</text>
</comment>
<comment type="similarity">
    <text evidence="1">Belongs to the IPK1 type 2 family.</text>
</comment>
<dbReference type="GO" id="GO:0005634">
    <property type="term" value="C:nucleus"/>
    <property type="evidence" value="ECO:0007669"/>
    <property type="project" value="TreeGrafter"/>
</dbReference>
<evidence type="ECO:0000313" key="9">
    <source>
        <dbReference type="Proteomes" id="UP001497623"/>
    </source>
</evidence>